<feature type="transmembrane region" description="Helical" evidence="7">
    <location>
        <begin position="326"/>
        <end position="345"/>
    </location>
</feature>
<keyword evidence="3" id="KW-1003">Cell membrane</keyword>
<dbReference type="Pfam" id="PF07690">
    <property type="entry name" value="MFS_1"/>
    <property type="match status" value="2"/>
</dbReference>
<dbReference type="EMBL" id="CP031417">
    <property type="protein sequence ID" value="AXK80589.1"/>
    <property type="molecule type" value="Genomic_DNA"/>
</dbReference>
<dbReference type="GO" id="GO:0005886">
    <property type="term" value="C:plasma membrane"/>
    <property type="evidence" value="ECO:0007669"/>
    <property type="project" value="UniProtKB-SubCell"/>
</dbReference>
<dbReference type="PRINTS" id="PR01036">
    <property type="entry name" value="TCRTETB"/>
</dbReference>
<accession>A0A345ZUJ2</accession>
<evidence type="ECO:0000313" key="10">
    <source>
        <dbReference type="Proteomes" id="UP000254889"/>
    </source>
</evidence>
<dbReference type="PROSITE" id="PS50850">
    <property type="entry name" value="MFS"/>
    <property type="match status" value="1"/>
</dbReference>
<feature type="transmembrane region" description="Helical" evidence="7">
    <location>
        <begin position="42"/>
        <end position="60"/>
    </location>
</feature>
<dbReference type="InterPro" id="IPR011701">
    <property type="entry name" value="MFS"/>
</dbReference>
<dbReference type="Gene3D" id="1.20.1250.20">
    <property type="entry name" value="MFS general substrate transporter like domains"/>
    <property type="match status" value="2"/>
</dbReference>
<feature type="transmembrane region" description="Helical" evidence="7">
    <location>
        <begin position="159"/>
        <end position="182"/>
    </location>
</feature>
<dbReference type="SUPFAM" id="SSF103473">
    <property type="entry name" value="MFS general substrate transporter"/>
    <property type="match status" value="1"/>
</dbReference>
<dbReference type="NCBIfam" id="TIGR00711">
    <property type="entry name" value="efflux_EmrB"/>
    <property type="match status" value="1"/>
</dbReference>
<feature type="transmembrane region" description="Helical" evidence="7">
    <location>
        <begin position="221"/>
        <end position="240"/>
    </location>
</feature>
<dbReference type="CDD" id="cd17503">
    <property type="entry name" value="MFS_LmrB_MDR_like"/>
    <property type="match status" value="1"/>
</dbReference>
<sequence>MRRDRIVPLIIAVALFMENMDSTVIATSLPAIATDIGTNPLALKLAVTSYLLSLAVFIPASGWTADRFGARTVFSAAIAVFMIGSIGCALSSSLTDFVIARIVQGMGGAMMTPVGRMVLVRTIDRRELIGAMAWVSTPALIGPVLGPPIGGFITTYASWHWIFLINIPMGVLGIVLALRFIPDVRADERERFDLVGMVLAGLGIAGVAFGLSVLGLNFLPLWIVVALVVGGACFIVAYLAHARRIANPVLDLTLFRLPTFFSSVVGGFIFRLGLGALPFLLPLMLQIGFGMTPFQSGLVTFATALGAFGMKWATTWILRAYGFRNVMTINAVVSAVFLGVCAFFTAETPIWVMLLLLFVGGFFRSLQFTSINTLAYAEVDPQRAGRATSLVSVAQQLAISSGVAVGAMAVEFTLHLRGGTTFDAADFPPAFLAVAVVSGLSVFFFARLAPDAGAEMSARPSLVAAEPQEKRAS</sequence>
<dbReference type="GO" id="GO:0022857">
    <property type="term" value="F:transmembrane transporter activity"/>
    <property type="evidence" value="ECO:0007669"/>
    <property type="project" value="InterPro"/>
</dbReference>
<reference evidence="9 10" key="1">
    <citation type="submission" date="2018-07" db="EMBL/GenBank/DDBJ databases">
        <authorList>
            <person name="Quirk P.G."/>
            <person name="Krulwich T.A."/>
        </authorList>
    </citation>
    <scope>NUCLEOTIDE SEQUENCE [LARGE SCALE GENOMIC DNA]</scope>
    <source>
        <strain evidence="9 10">CC-BB4</strain>
    </source>
</reference>
<dbReference type="KEGG" id="ptaw:DW352_08735"/>
<evidence type="ECO:0000256" key="3">
    <source>
        <dbReference type="ARBA" id="ARBA00022475"/>
    </source>
</evidence>
<keyword evidence="10" id="KW-1185">Reference proteome</keyword>
<feature type="transmembrane region" description="Helical" evidence="7">
    <location>
        <begin position="72"/>
        <end position="92"/>
    </location>
</feature>
<organism evidence="9 10">
    <name type="scientific">Pseudolabrys taiwanensis</name>
    <dbReference type="NCBI Taxonomy" id="331696"/>
    <lineage>
        <taxon>Bacteria</taxon>
        <taxon>Pseudomonadati</taxon>
        <taxon>Pseudomonadota</taxon>
        <taxon>Alphaproteobacteria</taxon>
        <taxon>Hyphomicrobiales</taxon>
        <taxon>Xanthobacteraceae</taxon>
        <taxon>Pseudolabrys</taxon>
    </lineage>
</organism>
<dbReference type="PANTHER" id="PTHR42718:SF46">
    <property type="entry name" value="BLR6921 PROTEIN"/>
    <property type="match status" value="1"/>
</dbReference>
<feature type="transmembrane region" description="Helical" evidence="7">
    <location>
        <begin position="389"/>
        <end position="410"/>
    </location>
</feature>
<gene>
    <name evidence="9" type="ORF">DW352_08735</name>
</gene>
<keyword evidence="6 7" id="KW-0472">Membrane</keyword>
<dbReference type="AlphaFoldDB" id="A0A345ZUJ2"/>
<proteinExistence type="predicted"/>
<evidence type="ECO:0000256" key="2">
    <source>
        <dbReference type="ARBA" id="ARBA00022448"/>
    </source>
</evidence>
<dbReference type="InterPro" id="IPR004638">
    <property type="entry name" value="EmrB-like"/>
</dbReference>
<feature type="transmembrane region" description="Helical" evidence="7">
    <location>
        <begin position="194"/>
        <end position="215"/>
    </location>
</feature>
<feature type="transmembrane region" description="Helical" evidence="7">
    <location>
        <begin position="98"/>
        <end position="119"/>
    </location>
</feature>
<keyword evidence="4 7" id="KW-0812">Transmembrane</keyword>
<protein>
    <submittedName>
        <fullName evidence="9">MFS transporter</fullName>
    </submittedName>
</protein>
<feature type="transmembrane region" description="Helical" evidence="7">
    <location>
        <begin position="430"/>
        <end position="449"/>
    </location>
</feature>
<dbReference type="PANTHER" id="PTHR42718">
    <property type="entry name" value="MAJOR FACILITATOR SUPERFAMILY MULTIDRUG TRANSPORTER MFSC"/>
    <property type="match status" value="1"/>
</dbReference>
<dbReference type="InterPro" id="IPR036259">
    <property type="entry name" value="MFS_trans_sf"/>
</dbReference>
<dbReference type="Proteomes" id="UP000254889">
    <property type="component" value="Chromosome"/>
</dbReference>
<feature type="transmembrane region" description="Helical" evidence="7">
    <location>
        <begin position="293"/>
        <end position="314"/>
    </location>
</feature>
<evidence type="ECO:0000256" key="1">
    <source>
        <dbReference type="ARBA" id="ARBA00004651"/>
    </source>
</evidence>
<evidence type="ECO:0000313" key="9">
    <source>
        <dbReference type="EMBL" id="AXK80589.1"/>
    </source>
</evidence>
<feature type="domain" description="Major facilitator superfamily (MFS) profile" evidence="8">
    <location>
        <begin position="7"/>
        <end position="453"/>
    </location>
</feature>
<evidence type="ECO:0000256" key="7">
    <source>
        <dbReference type="SAM" id="Phobius"/>
    </source>
</evidence>
<keyword evidence="5 7" id="KW-1133">Transmembrane helix</keyword>
<feature type="transmembrane region" description="Helical" evidence="7">
    <location>
        <begin position="260"/>
        <end position="281"/>
    </location>
</feature>
<feature type="transmembrane region" description="Helical" evidence="7">
    <location>
        <begin position="351"/>
        <end position="377"/>
    </location>
</feature>
<name>A0A345ZUJ2_9HYPH</name>
<evidence type="ECO:0000256" key="5">
    <source>
        <dbReference type="ARBA" id="ARBA00022989"/>
    </source>
</evidence>
<evidence type="ECO:0000256" key="4">
    <source>
        <dbReference type="ARBA" id="ARBA00022692"/>
    </source>
</evidence>
<dbReference type="RefSeq" id="WP_115690389.1">
    <property type="nucleotide sequence ID" value="NZ_CP031417.1"/>
</dbReference>
<dbReference type="OrthoDB" id="9812221at2"/>
<evidence type="ECO:0000256" key="6">
    <source>
        <dbReference type="ARBA" id="ARBA00023136"/>
    </source>
</evidence>
<keyword evidence="2" id="KW-0813">Transport</keyword>
<comment type="subcellular location">
    <subcellularLocation>
        <location evidence="1">Cell membrane</location>
        <topology evidence="1">Multi-pass membrane protein</topology>
    </subcellularLocation>
</comment>
<evidence type="ECO:0000259" key="8">
    <source>
        <dbReference type="PROSITE" id="PS50850"/>
    </source>
</evidence>
<feature type="transmembrane region" description="Helical" evidence="7">
    <location>
        <begin position="131"/>
        <end position="153"/>
    </location>
</feature>
<dbReference type="InterPro" id="IPR020846">
    <property type="entry name" value="MFS_dom"/>
</dbReference>